<name>A0ABP5J3T6_9ACTN</name>
<dbReference type="Proteomes" id="UP001501161">
    <property type="component" value="Unassembled WGS sequence"/>
</dbReference>
<feature type="compositionally biased region" description="Low complexity" evidence="1">
    <location>
        <begin position="47"/>
        <end position="61"/>
    </location>
</feature>
<keyword evidence="2" id="KW-0472">Membrane</keyword>
<comment type="caution">
    <text evidence="3">The sequence shown here is derived from an EMBL/GenBank/DDBJ whole genome shotgun (WGS) entry which is preliminary data.</text>
</comment>
<dbReference type="RefSeq" id="WP_231251569.1">
    <property type="nucleotide sequence ID" value="NZ_BAAAMQ010000012.1"/>
</dbReference>
<keyword evidence="4" id="KW-1185">Reference proteome</keyword>
<evidence type="ECO:0000313" key="3">
    <source>
        <dbReference type="EMBL" id="GAA2109863.1"/>
    </source>
</evidence>
<proteinExistence type="predicted"/>
<dbReference type="EMBL" id="BAAAMQ010000012">
    <property type="protein sequence ID" value="GAA2109863.1"/>
    <property type="molecule type" value="Genomic_DNA"/>
</dbReference>
<reference evidence="4" key="1">
    <citation type="journal article" date="2019" name="Int. J. Syst. Evol. Microbiol.">
        <title>The Global Catalogue of Microorganisms (GCM) 10K type strain sequencing project: providing services to taxonomists for standard genome sequencing and annotation.</title>
        <authorList>
            <consortium name="The Broad Institute Genomics Platform"/>
            <consortium name="The Broad Institute Genome Sequencing Center for Infectious Disease"/>
            <person name="Wu L."/>
            <person name="Ma J."/>
        </authorList>
    </citation>
    <scope>NUCLEOTIDE SEQUENCE [LARGE SCALE GENOMIC DNA]</scope>
    <source>
        <strain evidence="4">JCM 13813</strain>
    </source>
</reference>
<feature type="compositionally biased region" description="Pro residues" evidence="1">
    <location>
        <begin position="37"/>
        <end position="46"/>
    </location>
</feature>
<sequence>MPEVSRRTPDRRVSRALGVAGLLAVAGLVVFVARPTDSPPPTPAADPPGSSAQPPAAPAQASDEDFCGGFRRLAESQALHVSQGESADPDQLRESADALVGIGVPESMSIAARSGYYTVISGVYESVDDDLAPAAVGAPDEPLDGADAAFSSYLAEFCPP</sequence>
<protein>
    <recommendedName>
        <fullName evidence="5">DUF732 domain-containing protein</fullName>
    </recommendedName>
</protein>
<gene>
    <name evidence="3" type="ORF">GCM10009726_25070</name>
</gene>
<evidence type="ECO:0000313" key="4">
    <source>
        <dbReference type="Proteomes" id="UP001501161"/>
    </source>
</evidence>
<feature type="transmembrane region" description="Helical" evidence="2">
    <location>
        <begin position="12"/>
        <end position="33"/>
    </location>
</feature>
<evidence type="ECO:0008006" key="5">
    <source>
        <dbReference type="Google" id="ProtNLM"/>
    </source>
</evidence>
<accession>A0ABP5J3T6</accession>
<evidence type="ECO:0000256" key="2">
    <source>
        <dbReference type="SAM" id="Phobius"/>
    </source>
</evidence>
<keyword evidence="2" id="KW-0812">Transmembrane</keyword>
<feature type="region of interest" description="Disordered" evidence="1">
    <location>
        <begin position="34"/>
        <end position="64"/>
    </location>
</feature>
<keyword evidence="2" id="KW-1133">Transmembrane helix</keyword>
<organism evidence="3 4">
    <name type="scientific">Nocardioides furvisabuli</name>
    <dbReference type="NCBI Taxonomy" id="375542"/>
    <lineage>
        <taxon>Bacteria</taxon>
        <taxon>Bacillati</taxon>
        <taxon>Actinomycetota</taxon>
        <taxon>Actinomycetes</taxon>
        <taxon>Propionibacteriales</taxon>
        <taxon>Nocardioidaceae</taxon>
        <taxon>Nocardioides</taxon>
    </lineage>
</organism>
<evidence type="ECO:0000256" key="1">
    <source>
        <dbReference type="SAM" id="MobiDB-lite"/>
    </source>
</evidence>